<dbReference type="GO" id="GO:0003824">
    <property type="term" value="F:catalytic activity"/>
    <property type="evidence" value="ECO:0007669"/>
    <property type="project" value="UniProtKB-ARBA"/>
</dbReference>
<keyword evidence="3" id="KW-1185">Reference proteome</keyword>
<feature type="domain" description="AB hydrolase-1" evidence="1">
    <location>
        <begin position="21"/>
        <end position="265"/>
    </location>
</feature>
<dbReference type="AlphaFoldDB" id="A0A2W2EYS9"/>
<protein>
    <recommendedName>
        <fullName evidence="1">AB hydrolase-1 domain-containing protein</fullName>
    </recommendedName>
</protein>
<dbReference type="RefSeq" id="WP_111214444.1">
    <property type="nucleotide sequence ID" value="NZ_POTY01000083.1"/>
</dbReference>
<dbReference type="GO" id="GO:0016020">
    <property type="term" value="C:membrane"/>
    <property type="evidence" value="ECO:0007669"/>
    <property type="project" value="TreeGrafter"/>
</dbReference>
<dbReference type="Pfam" id="PF00561">
    <property type="entry name" value="Abhydrolase_1"/>
    <property type="match status" value="1"/>
</dbReference>
<evidence type="ECO:0000313" key="3">
    <source>
        <dbReference type="Proteomes" id="UP000248924"/>
    </source>
</evidence>
<evidence type="ECO:0000313" key="2">
    <source>
        <dbReference type="EMBL" id="PZG17678.1"/>
    </source>
</evidence>
<dbReference type="OrthoDB" id="9796770at2"/>
<dbReference type="PANTHER" id="PTHR43798">
    <property type="entry name" value="MONOACYLGLYCEROL LIPASE"/>
    <property type="match status" value="1"/>
</dbReference>
<name>A0A2W2EYS9_9ACTN</name>
<dbReference type="SUPFAM" id="SSF53474">
    <property type="entry name" value="alpha/beta-Hydrolases"/>
    <property type="match status" value="1"/>
</dbReference>
<comment type="caution">
    <text evidence="2">The sequence shown here is derived from an EMBL/GenBank/DDBJ whole genome shotgun (WGS) entry which is preliminary data.</text>
</comment>
<proteinExistence type="predicted"/>
<accession>A0A2W2EYS9</accession>
<dbReference type="EMBL" id="POTY01000083">
    <property type="protein sequence ID" value="PZG17678.1"/>
    <property type="molecule type" value="Genomic_DNA"/>
</dbReference>
<evidence type="ECO:0000259" key="1">
    <source>
        <dbReference type="Pfam" id="PF00561"/>
    </source>
</evidence>
<dbReference type="InterPro" id="IPR050266">
    <property type="entry name" value="AB_hydrolase_sf"/>
</dbReference>
<dbReference type="Gene3D" id="3.40.50.1820">
    <property type="entry name" value="alpha/beta hydrolase"/>
    <property type="match status" value="1"/>
</dbReference>
<gene>
    <name evidence="2" type="ORF">C1I95_14980</name>
</gene>
<dbReference type="InterPro" id="IPR000073">
    <property type="entry name" value="AB_hydrolase_1"/>
</dbReference>
<dbReference type="Proteomes" id="UP000248924">
    <property type="component" value="Unassembled WGS sequence"/>
</dbReference>
<organism evidence="2 3">
    <name type="scientific">Micromonospora craterilacus</name>
    <dbReference type="NCBI Taxonomy" id="1655439"/>
    <lineage>
        <taxon>Bacteria</taxon>
        <taxon>Bacillati</taxon>
        <taxon>Actinomycetota</taxon>
        <taxon>Actinomycetes</taxon>
        <taxon>Micromonosporales</taxon>
        <taxon>Micromonosporaceae</taxon>
        <taxon>Micromonospora</taxon>
    </lineage>
</organism>
<dbReference type="PANTHER" id="PTHR43798:SF33">
    <property type="entry name" value="HYDROLASE, PUTATIVE (AFU_ORTHOLOGUE AFUA_2G14860)-RELATED"/>
    <property type="match status" value="1"/>
</dbReference>
<dbReference type="InterPro" id="IPR029058">
    <property type="entry name" value="AB_hydrolase_fold"/>
</dbReference>
<sequence>MRRFRSWDGMELAYREVGSGPPLVCVPGGPGQAAEYLGEWGGLSAHRTLILLDNRGSGASPVPEDPTTYRVDRLVRDIEALRSHLRLDRMDLLGHSASGGTCLLYAAEYPHRLDHLVVVAPSLRVVGIQSDLGVDEVLARRVHEPWYAEAVAALHAEATSPQELERYRWLAAPLLYGRWNDAARAQAVAEPAQFAEPARDGFYTDFAPDSALPKRLGALTVPVLLVAGEHDIWPTYEAVRELAALFRDAELTVQPDAGHFPWVDDPAAFATTVQGFLARPAATPRA</sequence>
<reference evidence="2 3" key="1">
    <citation type="submission" date="2018-01" db="EMBL/GenBank/DDBJ databases">
        <title>Draft genome sequence of Jishengella sp. NA12.</title>
        <authorList>
            <person name="Sahin N."/>
            <person name="Ay H."/>
            <person name="Saygin H."/>
        </authorList>
    </citation>
    <scope>NUCLEOTIDE SEQUENCE [LARGE SCALE GENOMIC DNA]</scope>
    <source>
        <strain evidence="2 3">NA12</strain>
    </source>
</reference>